<evidence type="ECO:0000256" key="3">
    <source>
        <dbReference type="ARBA" id="ARBA00023163"/>
    </source>
</evidence>
<dbReference type="EMBL" id="JACSNV010000014">
    <property type="protein sequence ID" value="MBM6878453.1"/>
    <property type="molecule type" value="Genomic_DNA"/>
</dbReference>
<dbReference type="InterPro" id="IPR036390">
    <property type="entry name" value="WH_DNA-bd_sf"/>
</dbReference>
<dbReference type="Pfam" id="PF00392">
    <property type="entry name" value="GntR"/>
    <property type="match status" value="1"/>
</dbReference>
<evidence type="ECO:0000313" key="6">
    <source>
        <dbReference type="Proteomes" id="UP000729290"/>
    </source>
</evidence>
<evidence type="ECO:0000256" key="1">
    <source>
        <dbReference type="ARBA" id="ARBA00023015"/>
    </source>
</evidence>
<evidence type="ECO:0000313" key="5">
    <source>
        <dbReference type="EMBL" id="MBM6878453.1"/>
    </source>
</evidence>
<gene>
    <name evidence="5" type="ORF">H9X83_09845</name>
</gene>
<organism evidence="5 6">
    <name type="scientific">Anaerotignum lactatifermentans</name>
    <dbReference type="NCBI Taxonomy" id="160404"/>
    <lineage>
        <taxon>Bacteria</taxon>
        <taxon>Bacillati</taxon>
        <taxon>Bacillota</taxon>
        <taxon>Clostridia</taxon>
        <taxon>Lachnospirales</taxon>
        <taxon>Anaerotignaceae</taxon>
        <taxon>Anaerotignum</taxon>
    </lineage>
</organism>
<dbReference type="InterPro" id="IPR036388">
    <property type="entry name" value="WH-like_DNA-bd_sf"/>
</dbReference>
<keyword evidence="6" id="KW-1185">Reference proteome</keyword>
<proteinExistence type="predicted"/>
<comment type="caution">
    <text evidence="5">The sequence shown here is derived from an EMBL/GenBank/DDBJ whole genome shotgun (WGS) entry which is preliminary data.</text>
</comment>
<dbReference type="PANTHER" id="PTHR38445">
    <property type="entry name" value="HTH-TYPE TRANSCRIPTIONAL REPRESSOR YTRA"/>
    <property type="match status" value="1"/>
</dbReference>
<protein>
    <submittedName>
        <fullName evidence="5">GntR family transcriptional regulator</fullName>
    </submittedName>
</protein>
<dbReference type="Proteomes" id="UP000729290">
    <property type="component" value="Unassembled WGS sequence"/>
</dbReference>
<dbReference type="PRINTS" id="PR00035">
    <property type="entry name" value="HTHGNTR"/>
</dbReference>
<evidence type="ECO:0000259" key="4">
    <source>
        <dbReference type="PROSITE" id="PS50949"/>
    </source>
</evidence>
<evidence type="ECO:0000256" key="2">
    <source>
        <dbReference type="ARBA" id="ARBA00023125"/>
    </source>
</evidence>
<dbReference type="PROSITE" id="PS50949">
    <property type="entry name" value="HTH_GNTR"/>
    <property type="match status" value="1"/>
</dbReference>
<dbReference type="PANTHER" id="PTHR38445:SF6">
    <property type="entry name" value="GNTR-FAMILY TRANSCRIPTIONAL REGULATOR"/>
    <property type="match status" value="1"/>
</dbReference>
<name>A0ABS2GD28_9FIRM</name>
<keyword evidence="3" id="KW-0804">Transcription</keyword>
<dbReference type="Gene3D" id="1.10.10.10">
    <property type="entry name" value="Winged helix-like DNA-binding domain superfamily/Winged helix DNA-binding domain"/>
    <property type="match status" value="1"/>
</dbReference>
<dbReference type="SUPFAM" id="SSF46785">
    <property type="entry name" value="Winged helix' DNA-binding domain"/>
    <property type="match status" value="1"/>
</dbReference>
<dbReference type="SMART" id="SM00345">
    <property type="entry name" value="HTH_GNTR"/>
    <property type="match status" value="1"/>
</dbReference>
<keyword evidence="1" id="KW-0805">Transcription regulation</keyword>
<feature type="domain" description="HTH gntR-type" evidence="4">
    <location>
        <begin position="1"/>
        <end position="59"/>
    </location>
</feature>
<sequence>MTLRALSGAMEPGEKIPPVRELAAQFGVNPNTMQRAMVEMERDGLVYTERTSGRFLTKEEQVLAEKRKAFAREETKKYLDYMKKIGFTTEEVAAYVKALGEKGEETT</sequence>
<reference evidence="5 6" key="1">
    <citation type="journal article" date="2021" name="Sci. Rep.">
        <title>The distribution of antibiotic resistance genes in chicken gut microbiota commensals.</title>
        <authorList>
            <person name="Juricova H."/>
            <person name="Matiasovicova J."/>
            <person name="Kubasova T."/>
            <person name="Cejkova D."/>
            <person name="Rychlik I."/>
        </authorList>
    </citation>
    <scope>NUCLEOTIDE SEQUENCE [LARGE SCALE GENOMIC DNA]</scope>
    <source>
        <strain evidence="5 6">An431b</strain>
    </source>
</reference>
<dbReference type="InterPro" id="IPR000524">
    <property type="entry name" value="Tscrpt_reg_HTH_GntR"/>
</dbReference>
<dbReference type="CDD" id="cd07377">
    <property type="entry name" value="WHTH_GntR"/>
    <property type="match status" value="1"/>
</dbReference>
<keyword evidence="2" id="KW-0238">DNA-binding</keyword>
<accession>A0ABS2GD28</accession>